<keyword evidence="3 4" id="KW-0132">Cell division</keyword>
<dbReference type="Pfam" id="PF08245">
    <property type="entry name" value="Mur_ligase_M"/>
    <property type="match status" value="1"/>
</dbReference>
<comment type="similarity">
    <text evidence="2 3">Belongs to the MurCDEF family. MurE subfamily.</text>
</comment>
<keyword evidence="8" id="KW-1185">Reference proteome</keyword>
<feature type="binding site" evidence="3">
    <location>
        <position position="202"/>
    </location>
    <ligand>
        <name>UDP-N-acetyl-alpha-D-muramoyl-L-alanyl-D-glutamate</name>
        <dbReference type="ChEBI" id="CHEBI:83900"/>
    </ligand>
</feature>
<dbReference type="PANTHER" id="PTHR23135">
    <property type="entry name" value="MUR LIGASE FAMILY MEMBER"/>
    <property type="match status" value="1"/>
</dbReference>
<evidence type="ECO:0000313" key="8">
    <source>
        <dbReference type="Proteomes" id="UP001429357"/>
    </source>
</evidence>
<dbReference type="HAMAP" id="MF_00208">
    <property type="entry name" value="MurE"/>
    <property type="match status" value="1"/>
</dbReference>
<dbReference type="EC" id="6.3.2.7" evidence="3"/>
<feature type="binding site" evidence="3">
    <location>
        <begin position="167"/>
        <end position="168"/>
    </location>
    <ligand>
        <name>UDP-N-acetyl-alpha-D-muramoyl-L-alanyl-D-glutamate</name>
        <dbReference type="ChEBI" id="CHEBI:83900"/>
    </ligand>
</feature>
<keyword evidence="3" id="KW-0963">Cytoplasm</keyword>
<protein>
    <recommendedName>
        <fullName evidence="3">UDP-N-acetylmuramoyl-L-alanyl-D-glutamate--L-lysine ligase</fullName>
        <ecNumber evidence="3">6.3.2.7</ecNumber>
    </recommendedName>
    <alternativeName>
        <fullName evidence="3">L-lysine-adding enzyme</fullName>
    </alternativeName>
    <alternativeName>
        <fullName evidence="3">UDP-MurNAc-L-Ala-D-Glu:L-Lys ligase</fullName>
    </alternativeName>
    <alternativeName>
        <fullName evidence="3">UDP-MurNAc-tripeptide synthetase</fullName>
    </alternativeName>
    <alternativeName>
        <fullName evidence="3">UDP-N-acetylmuramyl-tripeptide synthetase</fullName>
    </alternativeName>
</protein>
<feature type="binding site" evidence="3">
    <location>
        <position position="194"/>
    </location>
    <ligand>
        <name>UDP-N-acetyl-alpha-D-muramoyl-L-alanyl-D-glutamate</name>
        <dbReference type="ChEBI" id="CHEBI:83900"/>
    </ligand>
</feature>
<keyword evidence="3 7" id="KW-0436">Ligase</keyword>
<comment type="pathway">
    <text evidence="1 3 4">Cell wall biogenesis; peptidoglycan biosynthesis.</text>
</comment>
<feature type="domain" description="Mur ligase central" evidence="6">
    <location>
        <begin position="122"/>
        <end position="324"/>
    </location>
</feature>
<keyword evidence="3 4" id="KW-0961">Cell wall biogenesis/degradation</keyword>
<dbReference type="InterPro" id="IPR005761">
    <property type="entry name" value="UDP-N-AcMur-Glu-dNH2Pim_ligase"/>
</dbReference>
<evidence type="ECO:0000313" key="7">
    <source>
        <dbReference type="EMBL" id="MEO1780906.1"/>
    </source>
</evidence>
<keyword evidence="3 4" id="KW-0133">Cell shape</keyword>
<comment type="subcellular location">
    <subcellularLocation>
        <location evidence="3 4">Cytoplasm</location>
    </subcellularLocation>
</comment>
<comment type="function">
    <text evidence="3">Catalyzes the addition of L-lysine to the nucleotide precursor UDP-N-acetylmuramoyl-L-alanyl-D-glutamate (UMAG) in the biosynthesis of bacterial cell-wall peptidoglycan.</text>
</comment>
<dbReference type="NCBIfam" id="TIGR01085">
    <property type="entry name" value="murE"/>
    <property type="match status" value="1"/>
</dbReference>
<dbReference type="Proteomes" id="UP001429357">
    <property type="component" value="Unassembled WGS sequence"/>
</dbReference>
<accession>A0ABV0F2M6</accession>
<dbReference type="InterPro" id="IPR013221">
    <property type="entry name" value="Mur_ligase_cen"/>
</dbReference>
<comment type="cofactor">
    <cofactor evidence="3">
        <name>Mg(2+)</name>
        <dbReference type="ChEBI" id="CHEBI:18420"/>
    </cofactor>
</comment>
<dbReference type="EMBL" id="MAEI02000001">
    <property type="protein sequence ID" value="MEO1780906.1"/>
    <property type="molecule type" value="Genomic_DNA"/>
</dbReference>
<dbReference type="InterPro" id="IPR035911">
    <property type="entry name" value="MurE/MurF_N"/>
</dbReference>
<dbReference type="InterPro" id="IPR004101">
    <property type="entry name" value="Mur_ligase_C"/>
</dbReference>
<reference evidence="7" key="2">
    <citation type="submission" date="2024-02" db="EMBL/GenBank/DDBJ databases">
        <title>The Genome Sequence of Enterococcus diestrammenae JM9A.</title>
        <authorList>
            <person name="Earl A."/>
            <person name="Manson A."/>
            <person name="Gilmore M."/>
            <person name="Sanders J."/>
            <person name="Shea T."/>
            <person name="Howe W."/>
            <person name="Livny J."/>
            <person name="Cuomo C."/>
            <person name="Neafsey D."/>
            <person name="Birren B."/>
        </authorList>
    </citation>
    <scope>NUCLEOTIDE SEQUENCE</scope>
    <source>
        <strain evidence="7">JM9A</strain>
    </source>
</reference>
<dbReference type="Gene3D" id="3.40.1390.10">
    <property type="entry name" value="MurE/MurF, N-terminal domain"/>
    <property type="match status" value="1"/>
</dbReference>
<organism evidence="7 8">
    <name type="scientific">Enterococcus diestrammenae</name>
    <dbReference type="NCBI Taxonomy" id="1155073"/>
    <lineage>
        <taxon>Bacteria</taxon>
        <taxon>Bacillati</taxon>
        <taxon>Bacillota</taxon>
        <taxon>Bacilli</taxon>
        <taxon>Lactobacillales</taxon>
        <taxon>Enterococcaceae</taxon>
        <taxon>Enterococcus</taxon>
    </lineage>
</organism>
<keyword evidence="3 4" id="KW-0573">Peptidoglycan synthesis</keyword>
<evidence type="ECO:0000256" key="1">
    <source>
        <dbReference type="ARBA" id="ARBA00004752"/>
    </source>
</evidence>
<comment type="PTM">
    <text evidence="3">Carboxylation is probably crucial for Mg(2+) binding and, consequently, for the gamma-phosphate positioning of ATP.</text>
</comment>
<evidence type="ECO:0000259" key="6">
    <source>
        <dbReference type="Pfam" id="PF08245"/>
    </source>
</evidence>
<sequence>MTLTLATVYDILQEHHLLKEFILPDGWHLAKKQLPTMTFGKISYDSRQADSNTLFFAKGATFKEDYLVKAQEQGLLAYVAEQPYEVALACGIIVTDIRKAMALLSMAFYDYPQNQLKVLAFTGTKGKTTAAYFAHGILQQATGNKCAMLSTMQTTLDGEHFFKSHLTTPESLDLYKMMAEAVSHGMTHLVMEVSSQAYKLDRVYGLKYDVGVFLNISPDHISPIEHPTFDDYFYCKRELIYNSRVAIVDADMDYYQLVDESCHLAGIPLYTYGRNSGDYLVSSSATNPNEFYLEGRLDPLKMTGNYRVKLPGDFNQDNACAAILSSALLGATTEDAYLGLANITVPGRMLQLTLHNGATVYVDYAHNYISLKLFLEYTRKVHPEGRQIVVLGSPGNKAISRRQDFGQVLSELADVAVLTMDDPAFEDALTIAQEIARAINNPQVEILYEMDRAKAIALAFQLAQPNDVVLIAGKGEDPMQKINGEDTPYDGDYVIAKRLIEAAV</sequence>
<keyword evidence="3" id="KW-0547">Nucleotide-binding</keyword>
<feature type="binding site" evidence="3">
    <location>
        <begin position="123"/>
        <end position="129"/>
    </location>
    <ligand>
        <name>ATP</name>
        <dbReference type="ChEBI" id="CHEBI:30616"/>
    </ligand>
</feature>
<evidence type="ECO:0000259" key="5">
    <source>
        <dbReference type="Pfam" id="PF02875"/>
    </source>
</evidence>
<comment type="caution">
    <text evidence="3">Lacks conserved residue(s) required for the propagation of feature annotation.</text>
</comment>
<feature type="modified residue" description="N6-carboxylysine" evidence="3">
    <location>
        <position position="236"/>
    </location>
</feature>
<dbReference type="Pfam" id="PF02875">
    <property type="entry name" value="Mur_ligase_C"/>
    <property type="match status" value="1"/>
</dbReference>
<reference evidence="7" key="1">
    <citation type="submission" date="2016-06" db="EMBL/GenBank/DDBJ databases">
        <authorList>
            <person name="Van Tyne D."/>
        </authorList>
    </citation>
    <scope>NUCLEOTIDE SEQUENCE</scope>
    <source>
        <strain evidence="7">JM9A</strain>
    </source>
</reference>
<evidence type="ECO:0000256" key="4">
    <source>
        <dbReference type="RuleBase" id="RU004135"/>
    </source>
</evidence>
<evidence type="ECO:0000256" key="3">
    <source>
        <dbReference type="HAMAP-Rule" id="MF_00208"/>
    </source>
</evidence>
<feature type="domain" description="Mur ligase C-terminal" evidence="5">
    <location>
        <begin position="347"/>
        <end position="475"/>
    </location>
</feature>
<dbReference type="InterPro" id="IPR036615">
    <property type="entry name" value="Mur_ligase_C_dom_sf"/>
</dbReference>
<proteinExistence type="inferred from homology"/>
<dbReference type="PANTHER" id="PTHR23135:SF4">
    <property type="entry name" value="UDP-N-ACETYLMURAMOYL-L-ALANYL-D-GLUTAMATE--2,6-DIAMINOPIMELATE LIGASE MURE HOMOLOG, CHLOROPLASTIC"/>
    <property type="match status" value="1"/>
</dbReference>
<keyword evidence="3 4" id="KW-0131">Cell cycle</keyword>
<dbReference type="Gene3D" id="3.40.1190.10">
    <property type="entry name" value="Mur-like, catalytic domain"/>
    <property type="match status" value="1"/>
</dbReference>
<name>A0ABV0F2M6_9ENTE</name>
<keyword evidence="3" id="KW-0460">Magnesium</keyword>
<comment type="caution">
    <text evidence="7">The sequence shown here is derived from an EMBL/GenBank/DDBJ whole genome shotgun (WGS) entry which is preliminary data.</text>
</comment>
<dbReference type="RefSeq" id="WP_161870536.1">
    <property type="nucleotide sequence ID" value="NZ_MAEI02000001.1"/>
</dbReference>
<dbReference type="NCBIfam" id="NF010628">
    <property type="entry name" value="PRK14022.1"/>
    <property type="match status" value="1"/>
</dbReference>
<feature type="short sequence motif" description="L-lysine recognition motif" evidence="3">
    <location>
        <begin position="421"/>
        <end position="424"/>
    </location>
</feature>
<dbReference type="SUPFAM" id="SSF53244">
    <property type="entry name" value="MurD-like peptide ligases, peptide-binding domain"/>
    <property type="match status" value="1"/>
</dbReference>
<feature type="binding site" evidence="3">
    <location>
        <position position="46"/>
    </location>
    <ligand>
        <name>UDP-N-acetyl-alpha-D-muramoyl-L-alanyl-D-glutamate</name>
        <dbReference type="ChEBI" id="CHEBI:83900"/>
    </ligand>
</feature>
<keyword evidence="3" id="KW-0067">ATP-binding</keyword>
<dbReference type="InterPro" id="IPR036565">
    <property type="entry name" value="Mur-like_cat_sf"/>
</dbReference>
<dbReference type="SUPFAM" id="SSF53623">
    <property type="entry name" value="MurD-like peptide ligases, catalytic domain"/>
    <property type="match status" value="1"/>
</dbReference>
<dbReference type="Gene3D" id="3.90.190.20">
    <property type="entry name" value="Mur ligase, C-terminal domain"/>
    <property type="match status" value="1"/>
</dbReference>
<dbReference type="SUPFAM" id="SSF63418">
    <property type="entry name" value="MurE/MurF N-terminal domain"/>
    <property type="match status" value="1"/>
</dbReference>
<evidence type="ECO:0000256" key="2">
    <source>
        <dbReference type="ARBA" id="ARBA00005898"/>
    </source>
</evidence>
<dbReference type="GO" id="GO:0016874">
    <property type="term" value="F:ligase activity"/>
    <property type="evidence" value="ECO:0007669"/>
    <property type="project" value="UniProtKB-KW"/>
</dbReference>
<comment type="catalytic activity">
    <reaction evidence="3">
        <text>UDP-N-acetyl-alpha-D-muramoyl-L-alanyl-D-glutamate + L-lysine + ATP = UDP-N-acetyl-alpha-D-muramoyl-L-alanyl-gamma-D-glutamyl-L-lysine + ADP + phosphate + H(+)</text>
        <dbReference type="Rhea" id="RHEA:17969"/>
        <dbReference type="ChEBI" id="CHEBI:15378"/>
        <dbReference type="ChEBI" id="CHEBI:30616"/>
        <dbReference type="ChEBI" id="CHEBI:32551"/>
        <dbReference type="ChEBI" id="CHEBI:43474"/>
        <dbReference type="ChEBI" id="CHEBI:83900"/>
        <dbReference type="ChEBI" id="CHEBI:83903"/>
        <dbReference type="ChEBI" id="CHEBI:456216"/>
        <dbReference type="EC" id="6.3.2.7"/>
    </reaction>
</comment>
<gene>
    <name evidence="3" type="primary">murE</name>
    <name evidence="7" type="ORF">BAU18_000484</name>
</gene>